<evidence type="ECO:0000313" key="9">
    <source>
        <dbReference type="Proteomes" id="UP000886520"/>
    </source>
</evidence>
<dbReference type="GO" id="GO:0005737">
    <property type="term" value="C:cytoplasm"/>
    <property type="evidence" value="ECO:0007669"/>
    <property type="project" value="UniProtKB-ARBA"/>
</dbReference>
<evidence type="ECO:0000256" key="5">
    <source>
        <dbReference type="ARBA" id="ARBA00022842"/>
    </source>
</evidence>
<dbReference type="Gene3D" id="3.90.79.10">
    <property type="entry name" value="Nucleoside Triphosphate Pyrophosphohydrolase"/>
    <property type="match status" value="1"/>
</dbReference>
<dbReference type="EMBL" id="JABFUD020000016">
    <property type="protein sequence ID" value="KAI5068476.1"/>
    <property type="molecule type" value="Genomic_DNA"/>
</dbReference>
<feature type="domain" description="Nudix hydrolase" evidence="7">
    <location>
        <begin position="115"/>
        <end position="249"/>
    </location>
</feature>
<dbReference type="OrthoDB" id="206213at2759"/>
<evidence type="ECO:0000256" key="1">
    <source>
        <dbReference type="ARBA" id="ARBA00001936"/>
    </source>
</evidence>
<keyword evidence="6" id="KW-0464">Manganese</keyword>
<dbReference type="Proteomes" id="UP000886520">
    <property type="component" value="Chromosome 16"/>
</dbReference>
<dbReference type="GO" id="GO:0015938">
    <property type="term" value="P:coenzyme A catabolic process"/>
    <property type="evidence" value="ECO:0007669"/>
    <property type="project" value="TreeGrafter"/>
</dbReference>
<protein>
    <recommendedName>
        <fullName evidence="7">Nudix hydrolase domain-containing protein</fullName>
    </recommendedName>
</protein>
<proteinExistence type="predicted"/>
<evidence type="ECO:0000259" key="7">
    <source>
        <dbReference type="PROSITE" id="PS51462"/>
    </source>
</evidence>
<dbReference type="PANTHER" id="PTHR12992">
    <property type="entry name" value="NUDIX HYDROLASE"/>
    <property type="match status" value="1"/>
</dbReference>
<keyword evidence="5" id="KW-0460">Magnesium</keyword>
<comment type="caution">
    <text evidence="8">The sequence shown here is derived from an EMBL/GenBank/DDBJ whole genome shotgun (WGS) entry which is preliminary data.</text>
</comment>
<keyword evidence="4" id="KW-0378">Hydrolase</keyword>
<keyword evidence="9" id="KW-1185">Reference proteome</keyword>
<dbReference type="FunFam" id="3.90.79.10:FF:000036">
    <property type="entry name" value="Nudix hydrolase 11"/>
    <property type="match status" value="1"/>
</dbReference>
<dbReference type="GO" id="GO:0010945">
    <property type="term" value="F:coenzyme A diphosphatase activity"/>
    <property type="evidence" value="ECO:0007669"/>
    <property type="project" value="InterPro"/>
</dbReference>
<keyword evidence="3" id="KW-0479">Metal-binding</keyword>
<name>A0A9D4UJD1_ADICA</name>
<accession>A0A9D4UJD1</accession>
<dbReference type="AlphaFoldDB" id="A0A9D4UJD1"/>
<evidence type="ECO:0000256" key="3">
    <source>
        <dbReference type="ARBA" id="ARBA00022723"/>
    </source>
</evidence>
<dbReference type="GO" id="GO:0046872">
    <property type="term" value="F:metal ion binding"/>
    <property type="evidence" value="ECO:0007669"/>
    <property type="project" value="UniProtKB-KW"/>
</dbReference>
<dbReference type="InterPro" id="IPR000086">
    <property type="entry name" value="NUDIX_hydrolase_dom"/>
</dbReference>
<gene>
    <name evidence="8" type="ORF">GOP47_0016821</name>
</gene>
<dbReference type="PANTHER" id="PTHR12992:SF24">
    <property type="entry name" value="PEROXISOMAL COENZYME A DIPHOSPHATASE NUDT7"/>
    <property type="match status" value="1"/>
</dbReference>
<evidence type="ECO:0000256" key="6">
    <source>
        <dbReference type="ARBA" id="ARBA00023211"/>
    </source>
</evidence>
<dbReference type="GO" id="GO:0006637">
    <property type="term" value="P:acyl-CoA metabolic process"/>
    <property type="evidence" value="ECO:0007669"/>
    <property type="project" value="UniProtKB-ARBA"/>
</dbReference>
<dbReference type="GO" id="GO:0008893">
    <property type="term" value="F:guanosine-3',5'-bis(diphosphate) 3'-diphosphatase activity"/>
    <property type="evidence" value="ECO:0007669"/>
    <property type="project" value="UniProtKB-ARBA"/>
</dbReference>
<dbReference type="InterPro" id="IPR045121">
    <property type="entry name" value="CoAse"/>
</dbReference>
<dbReference type="SUPFAM" id="SSF55811">
    <property type="entry name" value="Nudix"/>
    <property type="match status" value="1"/>
</dbReference>
<comment type="cofactor">
    <cofactor evidence="2">
        <name>Mg(2+)</name>
        <dbReference type="ChEBI" id="CHEBI:18420"/>
    </cofactor>
</comment>
<dbReference type="CDD" id="cd03426">
    <property type="entry name" value="NUDIX_CoAse_Nudt7"/>
    <property type="match status" value="1"/>
</dbReference>
<organism evidence="8 9">
    <name type="scientific">Adiantum capillus-veneris</name>
    <name type="common">Maidenhair fern</name>
    <dbReference type="NCBI Taxonomy" id="13818"/>
    <lineage>
        <taxon>Eukaryota</taxon>
        <taxon>Viridiplantae</taxon>
        <taxon>Streptophyta</taxon>
        <taxon>Embryophyta</taxon>
        <taxon>Tracheophyta</taxon>
        <taxon>Polypodiopsida</taxon>
        <taxon>Polypodiidae</taxon>
        <taxon>Polypodiales</taxon>
        <taxon>Pteridineae</taxon>
        <taxon>Pteridaceae</taxon>
        <taxon>Vittarioideae</taxon>
        <taxon>Adiantum</taxon>
    </lineage>
</organism>
<dbReference type="PROSITE" id="PS51462">
    <property type="entry name" value="NUDIX"/>
    <property type="match status" value="1"/>
</dbReference>
<evidence type="ECO:0000313" key="8">
    <source>
        <dbReference type="EMBL" id="KAI5068476.1"/>
    </source>
</evidence>
<sequence length="298" mass="32924">MLLAIFCVGVLLALASRFLRRRIRYACAPIALNNMLKGPSSRARASPIGRSSTSASFDALDGWRTLELWKRAEQSRPFCSNSSNSDDGSVDSASNIGLPQSVAVSKSNFRLAFARGYAAVLVGLFQSDDGEIRVILTKRAQALSSHSGEVALPGGKRDEEDANDAATALREAKEEIGLDPSLVKVVKTVEPFVSKKLLRVTPVIGLIAEGAKFRPVPNPGEVDAVFNVPLEMFLKDQGHRYEERKWFGYTYRLHFFEHQTENNKWKLQTKLMELHVFNIGLKGKLMTKQDTGALISRG</sequence>
<dbReference type="Pfam" id="PF00293">
    <property type="entry name" value="NUDIX"/>
    <property type="match status" value="1"/>
</dbReference>
<evidence type="ECO:0000256" key="2">
    <source>
        <dbReference type="ARBA" id="ARBA00001946"/>
    </source>
</evidence>
<evidence type="ECO:0000256" key="4">
    <source>
        <dbReference type="ARBA" id="ARBA00022801"/>
    </source>
</evidence>
<comment type="cofactor">
    <cofactor evidence="1">
        <name>Mn(2+)</name>
        <dbReference type="ChEBI" id="CHEBI:29035"/>
    </cofactor>
</comment>
<dbReference type="InterPro" id="IPR015797">
    <property type="entry name" value="NUDIX_hydrolase-like_dom_sf"/>
</dbReference>
<dbReference type="GO" id="GO:0015937">
    <property type="term" value="P:coenzyme A biosynthetic process"/>
    <property type="evidence" value="ECO:0007669"/>
    <property type="project" value="UniProtKB-ARBA"/>
</dbReference>
<reference evidence="8" key="1">
    <citation type="submission" date="2021-01" db="EMBL/GenBank/DDBJ databases">
        <title>Adiantum capillus-veneris genome.</title>
        <authorList>
            <person name="Fang Y."/>
            <person name="Liao Q."/>
        </authorList>
    </citation>
    <scope>NUCLEOTIDE SEQUENCE</scope>
    <source>
        <strain evidence="8">H3</strain>
        <tissue evidence="8">Leaf</tissue>
    </source>
</reference>